<sequence length="1149" mass="128615">MRDSGRSMEEQQGWWLGAGGRASQAPAPNPALTPRAPAEESGLVRLGVHRIWYPGGQVPIEVKLKPRDDSRSYVVVIAKTVPDLKNLTKEGAGDARAGGRQETGGGAHGAVAVPRTQSMYTYRVPAPYLPKEPRHLFVTVLMLSPGPGVDLRLYRRYKLIAIIGDCRFLDEEEYDKSPNCKSAMVVGRTEVLCVCKVDVSTTQQRPVSIVPLVTTPTTPKVQLREKFKPHKTLEKRLFQLPTLTTVKNCTLAQRTYFHRLLQREYPLDNITTAELLAVQIMQAENVLNNQTLYWTCNAFAPIDEDRVILEKAKLRSLSIRRLEEILLKHYQACPLVAAGTVLAMQGPAIEVDYRVHEAAVDTLRKSVRVLTRLPTKTRREMQELPSIIRSVLKGESLILAHRGSVETREQVCNLSSEAMGVMDDTVNLVVQTHQGAGGDRAVYMANGISLWYSRVDVGQMRRKSMLYVKPRIMLSYDKAIYAYSKSLSVVVTVYQKNPFHCAMTIGPITTDLVRPYIRDEATGMRIRGTTDKRRTMKVALQPDVSHGDDTMAKLTASTMMIVKFKLPKSDGAIVVKIHPEFIKYFFMAFVHTGSEPSTRDLTQSQMYVLDPLASFVVVIPEEYKAREGDEMYVTFVPLVERSVKALNFKDVKYPFWHRSDMSIWYSVSAMHWYCVNKSPDGTNIGPNDGCVFSNVSRLGEIICECHQNATAIAGTSTKVAFTTHLKPLENVSSETGGPGEKEEPNFYFLQYLIPILLAALWVNFVVLFYWTMKIAEIDEQTGATAVAPENKPGNKEVYVLIFQTSYVQYAETTAKIQVELHGTEGTSGKFTLRDPRCNPYFLLAGSTNGLLLTTAQTLGNIIVLSIFSDSEGTRPSWSALKKVDVFHEGTTEKFLFVVDKWLRFQDQDHADILPFVEGHGKKMSIMFQLTFPSGSRYTRLQRLVTILFLGVLTMFMAMVLRGFHPTQGEDEPGFAKEAERGCIIAAVVFLAGVILQILFTFSKQLPPEKVRLASRDSHAEATKTARVLTTDRFTYYTRNPDIKITYKMPEYRDESTAAVSKDARSLSLADERVEEGVLPTPFLYIGLLVALVLSVVLSGFMVPIGLKYTYNANVSWFKSLIIAILLNNIVIDVIKSVGVAGYVASRKKK</sequence>
<keyword evidence="3" id="KW-0812">Transmembrane</keyword>
<dbReference type="InterPro" id="IPR051223">
    <property type="entry name" value="Polycystin"/>
</dbReference>
<feature type="region of interest" description="Disordered" evidence="2">
    <location>
        <begin position="89"/>
        <end position="109"/>
    </location>
</feature>
<evidence type="ECO:0000256" key="2">
    <source>
        <dbReference type="SAM" id="MobiDB-lite"/>
    </source>
</evidence>
<dbReference type="Proteomes" id="UP000821837">
    <property type="component" value="Chromosome 3"/>
</dbReference>
<feature type="transmembrane region" description="Helical" evidence="3">
    <location>
        <begin position="1116"/>
        <end position="1144"/>
    </location>
</feature>
<feature type="transmembrane region" description="Helical" evidence="3">
    <location>
        <begin position="983"/>
        <end position="1001"/>
    </location>
</feature>
<evidence type="ECO:0000256" key="3">
    <source>
        <dbReference type="SAM" id="Phobius"/>
    </source>
</evidence>
<feature type="domain" description="PLAT" evidence="4">
    <location>
        <begin position="796"/>
        <end position="916"/>
    </location>
</feature>
<dbReference type="PANTHER" id="PTHR10877">
    <property type="entry name" value="POLYCYSTIN FAMILY MEMBER"/>
    <property type="match status" value="1"/>
</dbReference>
<evidence type="ECO:0000256" key="1">
    <source>
        <dbReference type="PROSITE-ProRule" id="PRU00152"/>
    </source>
</evidence>
<dbReference type="PROSITE" id="PS50095">
    <property type="entry name" value="PLAT"/>
    <property type="match status" value="1"/>
</dbReference>
<evidence type="ECO:0000313" key="5">
    <source>
        <dbReference type="EMBL" id="KAH7961713.1"/>
    </source>
</evidence>
<feature type="transmembrane region" description="Helical" evidence="3">
    <location>
        <begin position="943"/>
        <end position="963"/>
    </location>
</feature>
<dbReference type="PANTHER" id="PTHR10877:SF183">
    <property type="entry name" value="AT14535P-RELATED"/>
    <property type="match status" value="1"/>
</dbReference>
<feature type="compositionally biased region" description="Basic and acidic residues" evidence="2">
    <location>
        <begin position="89"/>
        <end position="99"/>
    </location>
</feature>
<dbReference type="AlphaFoldDB" id="A0A9D4PZH1"/>
<reference evidence="5" key="1">
    <citation type="journal article" date="2020" name="Cell">
        <title>Large-Scale Comparative Analyses of Tick Genomes Elucidate Their Genetic Diversity and Vector Capacities.</title>
        <authorList>
            <consortium name="Tick Genome and Microbiome Consortium (TIGMIC)"/>
            <person name="Jia N."/>
            <person name="Wang J."/>
            <person name="Shi W."/>
            <person name="Du L."/>
            <person name="Sun Y."/>
            <person name="Zhan W."/>
            <person name="Jiang J.F."/>
            <person name="Wang Q."/>
            <person name="Zhang B."/>
            <person name="Ji P."/>
            <person name="Bell-Sakyi L."/>
            <person name="Cui X.M."/>
            <person name="Yuan T.T."/>
            <person name="Jiang B.G."/>
            <person name="Yang W.F."/>
            <person name="Lam T.T."/>
            <person name="Chang Q.C."/>
            <person name="Ding S.J."/>
            <person name="Wang X.J."/>
            <person name="Zhu J.G."/>
            <person name="Ruan X.D."/>
            <person name="Zhao L."/>
            <person name="Wei J.T."/>
            <person name="Ye R.Z."/>
            <person name="Que T.C."/>
            <person name="Du C.H."/>
            <person name="Zhou Y.H."/>
            <person name="Cheng J.X."/>
            <person name="Dai P.F."/>
            <person name="Guo W.B."/>
            <person name="Han X.H."/>
            <person name="Huang E.J."/>
            <person name="Li L.F."/>
            <person name="Wei W."/>
            <person name="Gao Y.C."/>
            <person name="Liu J.Z."/>
            <person name="Shao H.Z."/>
            <person name="Wang X."/>
            <person name="Wang C.C."/>
            <person name="Yang T.C."/>
            <person name="Huo Q.B."/>
            <person name="Li W."/>
            <person name="Chen H.Y."/>
            <person name="Chen S.E."/>
            <person name="Zhou L.G."/>
            <person name="Ni X.B."/>
            <person name="Tian J.H."/>
            <person name="Sheng Y."/>
            <person name="Liu T."/>
            <person name="Pan Y.S."/>
            <person name="Xia L.Y."/>
            <person name="Li J."/>
            <person name="Zhao F."/>
            <person name="Cao W.C."/>
        </authorList>
    </citation>
    <scope>NUCLEOTIDE SEQUENCE</scope>
    <source>
        <strain evidence="5">Rsan-2018</strain>
    </source>
</reference>
<protein>
    <recommendedName>
        <fullName evidence="4">PLAT domain-containing protein</fullName>
    </recommendedName>
</protein>
<evidence type="ECO:0000259" key="4">
    <source>
        <dbReference type="PROSITE" id="PS50095"/>
    </source>
</evidence>
<feature type="transmembrane region" description="Helical" evidence="3">
    <location>
        <begin position="1082"/>
        <end position="1104"/>
    </location>
</feature>
<feature type="transmembrane region" description="Helical" evidence="3">
    <location>
        <begin position="748"/>
        <end position="770"/>
    </location>
</feature>
<comment type="caution">
    <text evidence="5">The sequence shown here is derived from an EMBL/GenBank/DDBJ whole genome shotgun (WGS) entry which is preliminary data.</text>
</comment>
<dbReference type="SUPFAM" id="SSF49723">
    <property type="entry name" value="Lipase/lipooxygenase domain (PLAT/LH2 domain)"/>
    <property type="match status" value="1"/>
</dbReference>
<gene>
    <name evidence="5" type="ORF">HPB52_011571</name>
</gene>
<dbReference type="VEuPathDB" id="VectorBase:RSAN_032128"/>
<comment type="caution">
    <text evidence="1">Lacks conserved residue(s) required for the propagation of feature annotation.</text>
</comment>
<dbReference type="EMBL" id="JABSTV010001249">
    <property type="protein sequence ID" value="KAH7961713.1"/>
    <property type="molecule type" value="Genomic_DNA"/>
</dbReference>
<dbReference type="Pfam" id="PF01477">
    <property type="entry name" value="PLAT"/>
    <property type="match status" value="1"/>
</dbReference>
<reference evidence="5" key="2">
    <citation type="submission" date="2021-09" db="EMBL/GenBank/DDBJ databases">
        <authorList>
            <person name="Jia N."/>
            <person name="Wang J."/>
            <person name="Shi W."/>
            <person name="Du L."/>
            <person name="Sun Y."/>
            <person name="Zhan W."/>
            <person name="Jiang J."/>
            <person name="Wang Q."/>
            <person name="Zhang B."/>
            <person name="Ji P."/>
            <person name="Sakyi L.B."/>
            <person name="Cui X."/>
            <person name="Yuan T."/>
            <person name="Jiang B."/>
            <person name="Yang W."/>
            <person name="Lam T.T.-Y."/>
            <person name="Chang Q."/>
            <person name="Ding S."/>
            <person name="Wang X."/>
            <person name="Zhu J."/>
            <person name="Ruan X."/>
            <person name="Zhao L."/>
            <person name="Wei J."/>
            <person name="Que T."/>
            <person name="Du C."/>
            <person name="Cheng J."/>
            <person name="Dai P."/>
            <person name="Han X."/>
            <person name="Huang E."/>
            <person name="Gao Y."/>
            <person name="Liu J."/>
            <person name="Shao H."/>
            <person name="Ye R."/>
            <person name="Li L."/>
            <person name="Wei W."/>
            <person name="Wang X."/>
            <person name="Wang C."/>
            <person name="Huo Q."/>
            <person name="Li W."/>
            <person name="Guo W."/>
            <person name="Chen H."/>
            <person name="Chen S."/>
            <person name="Zhou L."/>
            <person name="Zhou L."/>
            <person name="Ni X."/>
            <person name="Tian J."/>
            <person name="Zhou Y."/>
            <person name="Sheng Y."/>
            <person name="Liu T."/>
            <person name="Pan Y."/>
            <person name="Xia L."/>
            <person name="Li J."/>
            <person name="Zhao F."/>
            <person name="Cao W."/>
        </authorList>
    </citation>
    <scope>NUCLEOTIDE SEQUENCE</scope>
    <source>
        <strain evidence="5">Rsan-2018</strain>
        <tissue evidence="5">Larvae</tissue>
    </source>
</reference>
<keyword evidence="3" id="KW-1133">Transmembrane helix</keyword>
<accession>A0A9D4PZH1</accession>
<keyword evidence="3" id="KW-0472">Membrane</keyword>
<evidence type="ECO:0000313" key="6">
    <source>
        <dbReference type="Proteomes" id="UP000821837"/>
    </source>
</evidence>
<keyword evidence="6" id="KW-1185">Reference proteome</keyword>
<dbReference type="Gene3D" id="2.60.60.20">
    <property type="entry name" value="PLAT/LH2 domain"/>
    <property type="match status" value="1"/>
</dbReference>
<dbReference type="InterPro" id="IPR036392">
    <property type="entry name" value="PLAT/LH2_dom_sf"/>
</dbReference>
<name>A0A9D4PZH1_RHISA</name>
<proteinExistence type="predicted"/>
<organism evidence="5 6">
    <name type="scientific">Rhipicephalus sanguineus</name>
    <name type="common">Brown dog tick</name>
    <name type="synonym">Ixodes sanguineus</name>
    <dbReference type="NCBI Taxonomy" id="34632"/>
    <lineage>
        <taxon>Eukaryota</taxon>
        <taxon>Metazoa</taxon>
        <taxon>Ecdysozoa</taxon>
        <taxon>Arthropoda</taxon>
        <taxon>Chelicerata</taxon>
        <taxon>Arachnida</taxon>
        <taxon>Acari</taxon>
        <taxon>Parasitiformes</taxon>
        <taxon>Ixodida</taxon>
        <taxon>Ixodoidea</taxon>
        <taxon>Ixodidae</taxon>
        <taxon>Rhipicephalinae</taxon>
        <taxon>Rhipicephalus</taxon>
        <taxon>Rhipicephalus</taxon>
    </lineage>
</organism>
<dbReference type="InterPro" id="IPR001024">
    <property type="entry name" value="PLAT/LH2_dom"/>
</dbReference>